<protein>
    <recommendedName>
        <fullName evidence="5">BRO domain-containing protein 1</fullName>
    </recommendedName>
</protein>
<feature type="region of interest" description="Disordered" evidence="6">
    <location>
        <begin position="745"/>
        <end position="807"/>
    </location>
</feature>
<dbReference type="InterPro" id="IPR025304">
    <property type="entry name" value="ALIX_V_dom"/>
</dbReference>
<evidence type="ECO:0000313" key="9">
    <source>
        <dbReference type="Proteomes" id="UP000769157"/>
    </source>
</evidence>
<evidence type="ECO:0000256" key="4">
    <source>
        <dbReference type="ARBA" id="ARBA00022753"/>
    </source>
</evidence>
<keyword evidence="3" id="KW-0963">Cytoplasm</keyword>
<dbReference type="InterPro" id="IPR004328">
    <property type="entry name" value="BRO1_dom"/>
</dbReference>
<dbReference type="EMBL" id="JAEUBE010000084">
    <property type="protein sequence ID" value="KAH3671012.1"/>
    <property type="molecule type" value="Genomic_DNA"/>
</dbReference>
<evidence type="ECO:0000256" key="1">
    <source>
        <dbReference type="ARBA" id="ARBA00004177"/>
    </source>
</evidence>
<dbReference type="PANTHER" id="PTHR23030:SF30">
    <property type="entry name" value="TYROSINE-PROTEIN PHOSPHATASE NON-RECEPTOR TYPE 23"/>
    <property type="match status" value="1"/>
</dbReference>
<dbReference type="RefSeq" id="XP_046064380.1">
    <property type="nucleotide sequence ID" value="XM_046208615.1"/>
</dbReference>
<comment type="caution">
    <text evidence="8">The sequence shown here is derived from an EMBL/GenBank/DDBJ whole genome shotgun (WGS) entry which is preliminary data.</text>
</comment>
<accession>A0A9P8PFC3</accession>
<evidence type="ECO:0000256" key="3">
    <source>
        <dbReference type="ARBA" id="ARBA00022490"/>
    </source>
</evidence>
<sequence>MSKFISVPVKKTKEVDWIEPLKKYIERLYGSTAEFEHEIAAFNKLRIDIVHCDQDPIGRDLYYKYYGQLELLELRIALDTLGIEFCWYDAFITSLSNKQHSIAFEKASVLFNLAAIMSHVAAHSDDLKVSYEWFQKSSGVFKFIQESFLHAPSEDLSVQCVESLSKLMLAQAQEAFLLRYIETNDEPKPSLVSRLAKATGKMYGTSSEQIESLKSIQYSWGQYTKIKELYYLSIANYQNALLLKASGKYGQAIAYVKQAEELIKKHQKYSYRHNPGFQEKVKTQISLIKEELELLEKDNDFIYHDMVPSAAALAEIKPMESAKPITIADQKITEIVGRDAFEKIVPLKVHELSSMYSEEVAKVLRAESEKCELADLEFSSTLEFLQLPKSLSDLRSLLDEAEQETDDQLDNDSIDPQVLQAASAVFGTNVDLSKTATLRSQVQSNLDLCDRLISQENQKYASLKAKYGSAFTQEQYPTQLISFQQDLARGKKSLLDAQATDKKIGEIYSGIKDDVDLLSKGPSSQALLSLYKKEPPAQVSLLDMDDQEGDVAGARQKLAKVDTKLQELRYLQKERSNTYEDLKTKGHGDDISKVLLVNRDQQDMDPIFEEELAKFRPYQERIALTVDKQVPLINELKQAMNTVLDDATLKSKLRKREKRNSTTKAVNSRLLGSYEQWKTYKGGVVEGQSFYERLLTFSSNLRFALEKFVGERSNEADKLVSHIELNGPQRDQDLLRQQFERFNLQTQAPPPRQYSQYSQYSNSPGGSFSSSSGGAPPLPSKPNASTDFYSTPSAYDPSLYSQFNRQS</sequence>
<evidence type="ECO:0000259" key="7">
    <source>
        <dbReference type="PROSITE" id="PS51180"/>
    </source>
</evidence>
<dbReference type="GO" id="GO:0005768">
    <property type="term" value="C:endosome"/>
    <property type="evidence" value="ECO:0007669"/>
    <property type="project" value="UniProtKB-SubCell"/>
</dbReference>
<dbReference type="Gene3D" id="1.20.140.50">
    <property type="entry name" value="alix/aip1 like domains"/>
    <property type="match status" value="1"/>
</dbReference>
<evidence type="ECO:0000313" key="8">
    <source>
        <dbReference type="EMBL" id="KAH3671012.1"/>
    </source>
</evidence>
<reference evidence="8" key="1">
    <citation type="journal article" date="2021" name="Open Biol.">
        <title>Shared evolutionary footprints suggest mitochondrial oxidative damage underlies multiple complex I losses in fungi.</title>
        <authorList>
            <person name="Schikora-Tamarit M.A."/>
            <person name="Marcet-Houben M."/>
            <person name="Nosek J."/>
            <person name="Gabaldon T."/>
        </authorList>
    </citation>
    <scope>NUCLEOTIDE SEQUENCE</scope>
    <source>
        <strain evidence="8">CBS6075</strain>
    </source>
</reference>
<dbReference type="SMART" id="SM01041">
    <property type="entry name" value="BRO1"/>
    <property type="match status" value="1"/>
</dbReference>
<reference evidence="8" key="2">
    <citation type="submission" date="2021-01" db="EMBL/GenBank/DDBJ databases">
        <authorList>
            <person name="Schikora-Tamarit M.A."/>
        </authorList>
    </citation>
    <scope>NUCLEOTIDE SEQUENCE</scope>
    <source>
        <strain evidence="8">CBS6075</strain>
    </source>
</reference>
<dbReference type="AlphaFoldDB" id="A0A9P8PFC3"/>
<feature type="compositionally biased region" description="Polar residues" evidence="6">
    <location>
        <begin position="783"/>
        <end position="807"/>
    </location>
</feature>
<gene>
    <name evidence="8" type="ORF">OGAPHI_000723</name>
</gene>
<feature type="compositionally biased region" description="Low complexity" evidence="6">
    <location>
        <begin position="753"/>
        <end position="775"/>
    </location>
</feature>
<dbReference type="Pfam" id="PF13949">
    <property type="entry name" value="ALIX_LYPXL_bnd"/>
    <property type="match status" value="1"/>
</dbReference>
<keyword evidence="9" id="KW-1185">Reference proteome</keyword>
<dbReference type="PANTHER" id="PTHR23030">
    <property type="entry name" value="PCD6 INTERACTING PROTEIN-RELATED"/>
    <property type="match status" value="1"/>
</dbReference>
<comment type="subcellular location">
    <subcellularLocation>
        <location evidence="2">Cytoplasm</location>
    </subcellularLocation>
    <subcellularLocation>
        <location evidence="1">Endosome</location>
    </subcellularLocation>
</comment>
<organism evidence="8 9">
    <name type="scientific">Ogataea philodendri</name>
    <dbReference type="NCBI Taxonomy" id="1378263"/>
    <lineage>
        <taxon>Eukaryota</taxon>
        <taxon>Fungi</taxon>
        <taxon>Dikarya</taxon>
        <taxon>Ascomycota</taxon>
        <taxon>Saccharomycotina</taxon>
        <taxon>Pichiomycetes</taxon>
        <taxon>Pichiales</taxon>
        <taxon>Pichiaceae</taxon>
        <taxon>Ogataea</taxon>
    </lineage>
</organism>
<evidence type="ECO:0000256" key="5">
    <source>
        <dbReference type="ARBA" id="ARBA00041284"/>
    </source>
</evidence>
<dbReference type="Pfam" id="PF03097">
    <property type="entry name" value="BRO1"/>
    <property type="match status" value="1"/>
</dbReference>
<dbReference type="GeneID" id="70232691"/>
<dbReference type="Gene3D" id="1.25.40.280">
    <property type="entry name" value="alix/aip1 like domains"/>
    <property type="match status" value="1"/>
</dbReference>
<keyword evidence="4" id="KW-0967">Endosome</keyword>
<evidence type="ECO:0000256" key="6">
    <source>
        <dbReference type="SAM" id="MobiDB-lite"/>
    </source>
</evidence>
<dbReference type="Gene3D" id="1.20.120.560">
    <property type="entry name" value="alix/aip1 in complex with the ypdl late domain"/>
    <property type="match status" value="1"/>
</dbReference>
<proteinExistence type="predicted"/>
<dbReference type="Proteomes" id="UP000769157">
    <property type="component" value="Unassembled WGS sequence"/>
</dbReference>
<dbReference type="PROSITE" id="PS51180">
    <property type="entry name" value="BRO1"/>
    <property type="match status" value="1"/>
</dbReference>
<dbReference type="InterPro" id="IPR038499">
    <property type="entry name" value="BRO1_sf"/>
</dbReference>
<name>A0A9P8PFC3_9ASCO</name>
<dbReference type="GO" id="GO:0043328">
    <property type="term" value="P:protein transport to vacuole involved in ubiquitin-dependent protein catabolic process via the multivesicular body sorting pathway"/>
    <property type="evidence" value="ECO:0007669"/>
    <property type="project" value="TreeGrafter"/>
</dbReference>
<evidence type="ECO:0000256" key="2">
    <source>
        <dbReference type="ARBA" id="ARBA00004496"/>
    </source>
</evidence>
<dbReference type="OrthoDB" id="2141925at2759"/>
<feature type="domain" description="BRO1" evidence="7">
    <location>
        <begin position="3"/>
        <end position="378"/>
    </location>
</feature>